<comment type="caution">
    <text evidence="1">The sequence shown here is derived from an EMBL/GenBank/DDBJ whole genome shotgun (WGS) entry which is preliminary data.</text>
</comment>
<name>A0A5B7HV54_PORTR</name>
<sequence>MAVLGGNAPHTPPSPAFTTDNMRLSLFIVPDTGFLRGGIRHKRVWRVMNSQSSSVVAGEAWQLLEGSVRGAPKMAAPNGFHAASEVVSCN</sequence>
<accession>A0A5B7HV54</accession>
<proteinExistence type="predicted"/>
<protein>
    <submittedName>
        <fullName evidence="1">Uncharacterized protein</fullName>
    </submittedName>
</protein>
<dbReference type="EMBL" id="VSRR010037093">
    <property type="protein sequence ID" value="MPC73586.1"/>
    <property type="molecule type" value="Genomic_DNA"/>
</dbReference>
<reference evidence="1 2" key="1">
    <citation type="submission" date="2019-05" db="EMBL/GenBank/DDBJ databases">
        <title>Another draft genome of Portunus trituberculatus and its Hox gene families provides insights of decapod evolution.</title>
        <authorList>
            <person name="Jeong J.-H."/>
            <person name="Song I."/>
            <person name="Kim S."/>
            <person name="Choi T."/>
            <person name="Kim D."/>
            <person name="Ryu S."/>
            <person name="Kim W."/>
        </authorList>
    </citation>
    <scope>NUCLEOTIDE SEQUENCE [LARGE SCALE GENOMIC DNA]</scope>
    <source>
        <tissue evidence="1">Muscle</tissue>
    </source>
</reference>
<dbReference type="Proteomes" id="UP000324222">
    <property type="component" value="Unassembled WGS sequence"/>
</dbReference>
<keyword evidence="2" id="KW-1185">Reference proteome</keyword>
<evidence type="ECO:0000313" key="1">
    <source>
        <dbReference type="EMBL" id="MPC73586.1"/>
    </source>
</evidence>
<dbReference type="AlphaFoldDB" id="A0A5B7HV54"/>
<evidence type="ECO:0000313" key="2">
    <source>
        <dbReference type="Proteomes" id="UP000324222"/>
    </source>
</evidence>
<organism evidence="1 2">
    <name type="scientific">Portunus trituberculatus</name>
    <name type="common">Swimming crab</name>
    <name type="synonym">Neptunus trituberculatus</name>
    <dbReference type="NCBI Taxonomy" id="210409"/>
    <lineage>
        <taxon>Eukaryota</taxon>
        <taxon>Metazoa</taxon>
        <taxon>Ecdysozoa</taxon>
        <taxon>Arthropoda</taxon>
        <taxon>Crustacea</taxon>
        <taxon>Multicrustacea</taxon>
        <taxon>Malacostraca</taxon>
        <taxon>Eumalacostraca</taxon>
        <taxon>Eucarida</taxon>
        <taxon>Decapoda</taxon>
        <taxon>Pleocyemata</taxon>
        <taxon>Brachyura</taxon>
        <taxon>Eubrachyura</taxon>
        <taxon>Portunoidea</taxon>
        <taxon>Portunidae</taxon>
        <taxon>Portuninae</taxon>
        <taxon>Portunus</taxon>
    </lineage>
</organism>
<gene>
    <name evidence="1" type="ORF">E2C01_067920</name>
</gene>